<protein>
    <submittedName>
        <fullName evidence="1">13276_t:CDS:1</fullName>
    </submittedName>
</protein>
<dbReference type="EMBL" id="CAJVPT010004008">
    <property type="protein sequence ID" value="CAG8503140.1"/>
    <property type="molecule type" value="Genomic_DNA"/>
</dbReference>
<evidence type="ECO:0000313" key="2">
    <source>
        <dbReference type="Proteomes" id="UP000789525"/>
    </source>
</evidence>
<gene>
    <name evidence="1" type="ORF">ACOLOM_LOCUS2890</name>
</gene>
<proteinExistence type="predicted"/>
<name>A0ACA9L014_9GLOM</name>
<dbReference type="Proteomes" id="UP000789525">
    <property type="component" value="Unassembled WGS sequence"/>
</dbReference>
<keyword evidence="2" id="KW-1185">Reference proteome</keyword>
<organism evidence="1 2">
    <name type="scientific">Acaulospora colombiana</name>
    <dbReference type="NCBI Taxonomy" id="27376"/>
    <lineage>
        <taxon>Eukaryota</taxon>
        <taxon>Fungi</taxon>
        <taxon>Fungi incertae sedis</taxon>
        <taxon>Mucoromycota</taxon>
        <taxon>Glomeromycotina</taxon>
        <taxon>Glomeromycetes</taxon>
        <taxon>Diversisporales</taxon>
        <taxon>Acaulosporaceae</taxon>
        <taxon>Acaulospora</taxon>
    </lineage>
</organism>
<feature type="non-terminal residue" evidence="1">
    <location>
        <position position="253"/>
    </location>
</feature>
<comment type="caution">
    <text evidence="1">The sequence shown here is derived from an EMBL/GenBank/DDBJ whole genome shotgun (WGS) entry which is preliminary data.</text>
</comment>
<sequence>MSATLSPNASPKQYPFLTRQEFEFAAKLFIAQSRKASETEVWNWVEHEKFKGFGYLCRRSMVQKLAGIRSLGEGISVDEENDVFEDDDPSVLSTLSSSEEYLTVDYHVIYSTSYKVPVLYFNVYYDDGTPLKIDEIYSNLVQPSRFEDIKPAGFYGGISQQDHPTLLIPFYFLHPCETATLMRTIVGTNANKELDGGSEGKLFNVNEESLVENNNGYAIRDFDISSQKIALEGYIRSWLSLIGPVVGVKVGIG</sequence>
<evidence type="ECO:0000313" key="1">
    <source>
        <dbReference type="EMBL" id="CAG8503140.1"/>
    </source>
</evidence>
<reference evidence="1" key="1">
    <citation type="submission" date="2021-06" db="EMBL/GenBank/DDBJ databases">
        <authorList>
            <person name="Kallberg Y."/>
            <person name="Tangrot J."/>
            <person name="Rosling A."/>
        </authorList>
    </citation>
    <scope>NUCLEOTIDE SEQUENCE</scope>
    <source>
        <strain evidence="1">CL356</strain>
    </source>
</reference>
<accession>A0ACA9L014</accession>